<evidence type="ECO:0000256" key="3">
    <source>
        <dbReference type="PIRSR" id="PIRSR004848-1"/>
    </source>
</evidence>
<dbReference type="GO" id="GO:0030170">
    <property type="term" value="F:pyridoxal phosphate binding"/>
    <property type="evidence" value="ECO:0007669"/>
    <property type="project" value="UniProtKB-UniRule"/>
</dbReference>
<organism evidence="6 7">
    <name type="scientific">Balneicella halophila</name>
    <dbReference type="NCBI Taxonomy" id="1537566"/>
    <lineage>
        <taxon>Bacteria</taxon>
        <taxon>Pseudomonadati</taxon>
        <taxon>Bacteroidota</taxon>
        <taxon>Bacteroidia</taxon>
        <taxon>Bacteroidales</taxon>
        <taxon>Balneicellaceae</taxon>
        <taxon>Balneicella</taxon>
    </lineage>
</organism>
<dbReference type="CDD" id="cd00635">
    <property type="entry name" value="PLPDE_III_YBL036c_like"/>
    <property type="match status" value="1"/>
</dbReference>
<keyword evidence="1 2" id="KW-0663">Pyridoxal phosphate</keyword>
<dbReference type="InterPro" id="IPR001608">
    <property type="entry name" value="Ala_racemase_N"/>
</dbReference>
<evidence type="ECO:0000256" key="1">
    <source>
        <dbReference type="ARBA" id="ARBA00022898"/>
    </source>
</evidence>
<dbReference type="HAMAP" id="MF_02087">
    <property type="entry name" value="PLP_homeostasis"/>
    <property type="match status" value="1"/>
</dbReference>
<comment type="similarity">
    <text evidence="2 4">Belongs to the pyridoxal phosphate-binding protein YggS/PROSC family.</text>
</comment>
<sequence length="221" mass="25255">MSCISENIQQILKSIPDNVKLVAVSKTHAPEKIQEAYDGGYKVFGESRPQELREKEAILPKDIEWHMIGNLQKNKVKYIAPYVAMIHSVDSLSLLKVVEKEGRKNDRIISFLLQIKVAEEETKSGLSLEETKELLQSDTYKEMQHVRCCGIMGMATLTDNQQQIHDEFARLKEYFTQIKKEFFDSADEFKEISMGMSGDYPIAIKEGSTMIRVGSKIFGKR</sequence>
<dbReference type="PANTHER" id="PTHR10146">
    <property type="entry name" value="PROLINE SYNTHETASE CO-TRANSCRIBED BACTERIAL HOMOLOG PROTEIN"/>
    <property type="match status" value="1"/>
</dbReference>
<comment type="caution">
    <text evidence="6">The sequence shown here is derived from an EMBL/GenBank/DDBJ whole genome shotgun (WGS) entry which is preliminary data.</text>
</comment>
<comment type="function">
    <text evidence="2">Pyridoxal 5'-phosphate (PLP)-binding protein, which is involved in PLP homeostasis.</text>
</comment>
<dbReference type="PIRSF" id="PIRSF004848">
    <property type="entry name" value="YBL036c_PLPDEIII"/>
    <property type="match status" value="1"/>
</dbReference>
<reference evidence="6 7" key="1">
    <citation type="submission" date="2018-05" db="EMBL/GenBank/DDBJ databases">
        <title>Genomic Encyclopedia of Type Strains, Phase IV (KMG-IV): sequencing the most valuable type-strain genomes for metagenomic binning, comparative biology and taxonomic classification.</title>
        <authorList>
            <person name="Goeker M."/>
        </authorList>
    </citation>
    <scope>NUCLEOTIDE SEQUENCE [LARGE SCALE GENOMIC DNA]</scope>
    <source>
        <strain evidence="6 7">DSM 28579</strain>
    </source>
</reference>
<comment type="cofactor">
    <cofactor evidence="3">
        <name>pyridoxal 5'-phosphate</name>
        <dbReference type="ChEBI" id="CHEBI:597326"/>
    </cofactor>
</comment>
<evidence type="ECO:0000256" key="4">
    <source>
        <dbReference type="RuleBase" id="RU004514"/>
    </source>
</evidence>
<name>A0A7L4UMW9_BALHA</name>
<dbReference type="EMBL" id="QENZ01000005">
    <property type="protein sequence ID" value="PVX49971.1"/>
    <property type="molecule type" value="Genomic_DNA"/>
</dbReference>
<evidence type="ECO:0000259" key="5">
    <source>
        <dbReference type="Pfam" id="PF01168"/>
    </source>
</evidence>
<dbReference type="InterPro" id="IPR029066">
    <property type="entry name" value="PLP-binding_barrel"/>
</dbReference>
<gene>
    <name evidence="6" type="ORF">C7377_1612</name>
</gene>
<dbReference type="Gene3D" id="3.20.20.10">
    <property type="entry name" value="Alanine racemase"/>
    <property type="match status" value="1"/>
</dbReference>
<dbReference type="OrthoDB" id="9804072at2"/>
<feature type="modified residue" description="N6-(pyridoxal phosphate)lysine" evidence="2 3">
    <location>
        <position position="26"/>
    </location>
</feature>
<evidence type="ECO:0000313" key="7">
    <source>
        <dbReference type="Proteomes" id="UP000251835"/>
    </source>
</evidence>
<protein>
    <recommendedName>
        <fullName evidence="2">Pyridoxal phosphate homeostasis protein</fullName>
        <shortName evidence="2">PLP homeostasis protein</shortName>
    </recommendedName>
</protein>
<dbReference type="PANTHER" id="PTHR10146:SF14">
    <property type="entry name" value="PYRIDOXAL PHOSPHATE HOMEOSTASIS PROTEIN"/>
    <property type="match status" value="1"/>
</dbReference>
<proteinExistence type="inferred from homology"/>
<dbReference type="SUPFAM" id="SSF51419">
    <property type="entry name" value="PLP-binding barrel"/>
    <property type="match status" value="1"/>
</dbReference>
<dbReference type="FunFam" id="3.20.20.10:FF:000018">
    <property type="entry name" value="Pyridoxal phosphate homeostasis protein"/>
    <property type="match status" value="1"/>
</dbReference>
<evidence type="ECO:0000256" key="2">
    <source>
        <dbReference type="HAMAP-Rule" id="MF_02087"/>
    </source>
</evidence>
<dbReference type="Pfam" id="PF01168">
    <property type="entry name" value="Ala_racemase_N"/>
    <property type="match status" value="1"/>
</dbReference>
<accession>A0A7L4UMW9</accession>
<dbReference type="Proteomes" id="UP000251835">
    <property type="component" value="Unassembled WGS sequence"/>
</dbReference>
<dbReference type="RefSeq" id="WP_116496832.1">
    <property type="nucleotide sequence ID" value="NZ_QENZ01000005.1"/>
</dbReference>
<dbReference type="PROSITE" id="PS01211">
    <property type="entry name" value="UPF0001"/>
    <property type="match status" value="1"/>
</dbReference>
<dbReference type="AlphaFoldDB" id="A0A7L4UMW9"/>
<feature type="domain" description="Alanine racemase N-terminal" evidence="5">
    <location>
        <begin position="4"/>
        <end position="220"/>
    </location>
</feature>
<dbReference type="NCBIfam" id="TIGR00044">
    <property type="entry name" value="YggS family pyridoxal phosphate-dependent enzyme"/>
    <property type="match status" value="1"/>
</dbReference>
<keyword evidence="7" id="KW-1185">Reference proteome</keyword>
<evidence type="ECO:0000313" key="6">
    <source>
        <dbReference type="EMBL" id="PVX49971.1"/>
    </source>
</evidence>
<dbReference type="InterPro" id="IPR011078">
    <property type="entry name" value="PyrdxlP_homeostasis"/>
</dbReference>